<dbReference type="Pfam" id="PF04180">
    <property type="entry name" value="LTV"/>
    <property type="match status" value="1"/>
</dbReference>
<dbReference type="AlphaFoldDB" id="A0A914NZA1"/>
<reference evidence="5" key="1">
    <citation type="submission" date="2022-11" db="UniProtKB">
        <authorList>
            <consortium name="WormBaseParasite"/>
        </authorList>
    </citation>
    <scope>IDENTIFICATION</scope>
</reference>
<dbReference type="PANTHER" id="PTHR21531">
    <property type="entry name" value="LOW-TEMPERATURE VIABILITY PROTEIN LTV1-RELATED"/>
    <property type="match status" value="1"/>
</dbReference>
<evidence type="ECO:0000256" key="2">
    <source>
        <dbReference type="ARBA" id="ARBA00021561"/>
    </source>
</evidence>
<evidence type="ECO:0000313" key="5">
    <source>
        <dbReference type="WBParaSite" id="PDA_v2.g108.t1"/>
    </source>
</evidence>
<dbReference type="GO" id="GO:0005634">
    <property type="term" value="C:nucleus"/>
    <property type="evidence" value="ECO:0007669"/>
    <property type="project" value="TreeGrafter"/>
</dbReference>
<evidence type="ECO:0000313" key="4">
    <source>
        <dbReference type="Proteomes" id="UP000887578"/>
    </source>
</evidence>
<dbReference type="WBParaSite" id="PDA_v2.g108.t1">
    <property type="protein sequence ID" value="PDA_v2.g108.t1"/>
    <property type="gene ID" value="PDA_v2.g108"/>
</dbReference>
<protein>
    <recommendedName>
        <fullName evidence="2">Protein LTV1 homolog</fullName>
    </recommendedName>
</protein>
<comment type="similarity">
    <text evidence="1">Belongs to the LTV1 family.</text>
</comment>
<dbReference type="GO" id="GO:0042274">
    <property type="term" value="P:ribosomal small subunit biogenesis"/>
    <property type="evidence" value="ECO:0007669"/>
    <property type="project" value="InterPro"/>
</dbReference>
<dbReference type="InterPro" id="IPR007307">
    <property type="entry name" value="Ltv1"/>
</dbReference>
<name>A0A914NZA1_9BILA</name>
<accession>A0A914NZA1</accession>
<feature type="compositionally biased region" description="Acidic residues" evidence="3">
    <location>
        <begin position="264"/>
        <end position="280"/>
    </location>
</feature>
<evidence type="ECO:0000256" key="1">
    <source>
        <dbReference type="ARBA" id="ARBA00009078"/>
    </source>
</evidence>
<feature type="region of interest" description="Disordered" evidence="3">
    <location>
        <begin position="400"/>
        <end position="429"/>
    </location>
</feature>
<evidence type="ECO:0000256" key="3">
    <source>
        <dbReference type="SAM" id="MobiDB-lite"/>
    </source>
</evidence>
<feature type="compositionally biased region" description="Acidic residues" evidence="3">
    <location>
        <begin position="191"/>
        <end position="207"/>
    </location>
</feature>
<dbReference type="PANTHER" id="PTHR21531:SF0">
    <property type="entry name" value="PROTEIN LTV1 HOMOLOG"/>
    <property type="match status" value="1"/>
</dbReference>
<organism evidence="4 5">
    <name type="scientific">Panagrolaimus davidi</name>
    <dbReference type="NCBI Taxonomy" id="227884"/>
    <lineage>
        <taxon>Eukaryota</taxon>
        <taxon>Metazoa</taxon>
        <taxon>Ecdysozoa</taxon>
        <taxon>Nematoda</taxon>
        <taxon>Chromadorea</taxon>
        <taxon>Rhabditida</taxon>
        <taxon>Tylenchina</taxon>
        <taxon>Panagrolaimomorpha</taxon>
        <taxon>Panagrolaimoidea</taxon>
        <taxon>Panagrolaimidae</taxon>
        <taxon>Panagrolaimus</taxon>
    </lineage>
</organism>
<dbReference type="GO" id="GO:0005829">
    <property type="term" value="C:cytosol"/>
    <property type="evidence" value="ECO:0007669"/>
    <property type="project" value="TreeGrafter"/>
</dbReference>
<dbReference type="Proteomes" id="UP000887578">
    <property type="component" value="Unplaced"/>
</dbReference>
<feature type="region of interest" description="Disordered" evidence="3">
    <location>
        <begin position="259"/>
        <end position="283"/>
    </location>
</feature>
<dbReference type="GO" id="GO:0000056">
    <property type="term" value="P:ribosomal small subunit export from nucleus"/>
    <property type="evidence" value="ECO:0007669"/>
    <property type="project" value="TreeGrafter"/>
</dbReference>
<keyword evidence="4" id="KW-1185">Reference proteome</keyword>
<feature type="region of interest" description="Disordered" evidence="3">
    <location>
        <begin position="188"/>
        <end position="208"/>
    </location>
</feature>
<sequence length="455" mass="52313">MGKKKAFIKQNEGLKFSLIHRSQKDPLIADSSAGDRILAPITRNKKKEEEVKYGIYYDNDYDYLQHLKDRNETVGEDVEDRYVITVPKDAIKLPSTIFETKGVELKVGLLNQAAPSSSLNFNADPEVAAHLEGEGEFGEDLEDDFFAIANGGEGEIMDDEDYGEGNMMDEKAGRADIMERFGLVREKFSDESSDDEDMDDFEDSDHEEVERYGMGKRNKLTEMMTSGSISSSIMPRNEGLRNIDEHFEKICEEYDDEHIGYGASDEENDDEEDEGEEELTREEWKQKLAELEGTRKIRFDELQPPSEDIKIKTLLMAEKSEKRPEKMERVTLDPPGRKRNHWDCESILSTYSTAYNHPTVIREPSKKKIGITKKDLNEIDSMDIDKVSVISGASVSTYRPKGETAEERRLRKQGIKEQQRDRRMEKKMNKLAFKEEKRIMDKQASRIQVKGRSIK</sequence>
<dbReference type="GO" id="GO:0030688">
    <property type="term" value="C:preribosome, small subunit precursor"/>
    <property type="evidence" value="ECO:0007669"/>
    <property type="project" value="TreeGrafter"/>
</dbReference>
<proteinExistence type="inferred from homology"/>